<feature type="compositionally biased region" description="Basic and acidic residues" evidence="1">
    <location>
        <begin position="46"/>
        <end position="55"/>
    </location>
</feature>
<evidence type="ECO:0000256" key="1">
    <source>
        <dbReference type="SAM" id="MobiDB-lite"/>
    </source>
</evidence>
<comment type="caution">
    <text evidence="3">The sequence shown here is derived from an EMBL/GenBank/DDBJ whole genome shotgun (WGS) entry which is preliminary data.</text>
</comment>
<gene>
    <name evidence="3" type="ORF">GCM10007857_05790</name>
</gene>
<feature type="compositionally biased region" description="Polar residues" evidence="1">
    <location>
        <begin position="106"/>
        <end position="118"/>
    </location>
</feature>
<dbReference type="Pfam" id="PF09994">
    <property type="entry name" value="T6SS_Tle1-like_cat"/>
    <property type="match status" value="1"/>
</dbReference>
<feature type="domain" description="T6SS Phospholipase effector Tle1-like catalytic" evidence="2">
    <location>
        <begin position="16"/>
        <end position="71"/>
    </location>
</feature>
<name>A0ABQ6ASF3_9BRAD</name>
<feature type="compositionally biased region" description="Low complexity" evidence="1">
    <location>
        <begin position="81"/>
        <end position="94"/>
    </location>
</feature>
<organism evidence="3 4">
    <name type="scientific">Bradyrhizobium iriomotense</name>
    <dbReference type="NCBI Taxonomy" id="441950"/>
    <lineage>
        <taxon>Bacteria</taxon>
        <taxon>Pseudomonadati</taxon>
        <taxon>Pseudomonadota</taxon>
        <taxon>Alphaproteobacteria</taxon>
        <taxon>Hyphomicrobiales</taxon>
        <taxon>Nitrobacteraceae</taxon>
        <taxon>Bradyrhizobium</taxon>
    </lineage>
</organism>
<proteinExistence type="predicted"/>
<evidence type="ECO:0000313" key="3">
    <source>
        <dbReference type="EMBL" id="GLR83869.1"/>
    </source>
</evidence>
<keyword evidence="4" id="KW-1185">Reference proteome</keyword>
<feature type="region of interest" description="Disordered" evidence="1">
    <location>
        <begin position="46"/>
        <end position="69"/>
    </location>
</feature>
<dbReference type="Proteomes" id="UP001156905">
    <property type="component" value="Unassembled WGS sequence"/>
</dbReference>
<feature type="region of interest" description="Disordered" evidence="1">
    <location>
        <begin position="81"/>
        <end position="118"/>
    </location>
</feature>
<dbReference type="EMBL" id="BSOW01000002">
    <property type="protein sequence ID" value="GLR83869.1"/>
    <property type="molecule type" value="Genomic_DNA"/>
</dbReference>
<reference evidence="4" key="1">
    <citation type="journal article" date="2019" name="Int. J. Syst. Evol. Microbiol.">
        <title>The Global Catalogue of Microorganisms (GCM) 10K type strain sequencing project: providing services to taxonomists for standard genome sequencing and annotation.</title>
        <authorList>
            <consortium name="The Broad Institute Genomics Platform"/>
            <consortium name="The Broad Institute Genome Sequencing Center for Infectious Disease"/>
            <person name="Wu L."/>
            <person name="Ma J."/>
        </authorList>
    </citation>
    <scope>NUCLEOTIDE SEQUENCE [LARGE SCALE GENOMIC DNA]</scope>
    <source>
        <strain evidence="4">NBRC 102520</strain>
    </source>
</reference>
<accession>A0ABQ6ASF3</accession>
<evidence type="ECO:0000313" key="4">
    <source>
        <dbReference type="Proteomes" id="UP001156905"/>
    </source>
</evidence>
<dbReference type="InterPro" id="IPR018712">
    <property type="entry name" value="Tle1-like_cat"/>
</dbReference>
<protein>
    <recommendedName>
        <fullName evidence="2">T6SS Phospholipase effector Tle1-like catalytic domain-containing protein</fullName>
    </recommendedName>
</protein>
<evidence type="ECO:0000259" key="2">
    <source>
        <dbReference type="Pfam" id="PF09994"/>
    </source>
</evidence>
<sequence>MLRWSTSKNESKAKPKTNVICCDGTGNEISENISNVLKLYRCQRKTDKARPRQPEFYDPGLSHDGSNGVVEASTLDRFAKAASRSYGRGGSRSSACRRSKVDRNNRTAPENNANAPKR</sequence>